<proteinExistence type="predicted"/>
<feature type="transmembrane region" description="Helical" evidence="1">
    <location>
        <begin position="7"/>
        <end position="26"/>
    </location>
</feature>
<keyword evidence="1" id="KW-0472">Membrane</keyword>
<evidence type="ECO:0008006" key="4">
    <source>
        <dbReference type="Google" id="ProtNLM"/>
    </source>
</evidence>
<dbReference type="Proteomes" id="UP000683360">
    <property type="component" value="Unassembled WGS sequence"/>
</dbReference>
<dbReference type="EMBL" id="CAJPWZ010001024">
    <property type="protein sequence ID" value="CAG2205540.1"/>
    <property type="molecule type" value="Genomic_DNA"/>
</dbReference>
<accession>A0A8S3RFH8</accession>
<dbReference type="AlphaFoldDB" id="A0A8S3RFH8"/>
<name>A0A8S3RFH8_MYTED</name>
<keyword evidence="1" id="KW-0812">Transmembrane</keyword>
<sequence>MTTKDNYFKIVVLIVETACSVIWNYMKQNILGSSSFESFLNLKEVKHKLVHVYEKRECCECGSDKIIGEGLIAKQQLLVLYETDETKRIQSHKEYSHGKVIKVCICNYHAKQNIDIEVLDITLANYIIKRCGKGEKGLNTWMTQIKDLRNEIFHLSDIKELKDDEFKNKWKIIEGSILGIANLIDKEYAEETKLMIIRTNQLTFIPAYMFNYEILCRDYWKTKCAEFERTQCNEIEQKANALHTKLPGVFTGSMKKEWQTTMKEIHNFQMFVDKINILTKVFGNQETLGVFKDAESLGEDWQSFQVPAFLQLDVPTSWNETKIWEYLQDMRLSGTSDSNIKIISVSREDLNIYTTMDRAVIGNVNSLKREINTLLSGMLSEVAIDTTQGADISVNVTIPGNSTAETLCDETLTTIYDKVLVELHRKQTIREKSRHSHFSEEQSSIKYEPKEKNIEMNREDVVERQENRSDVQDGKARTTADVVEKNIEMNRKM</sequence>
<evidence type="ECO:0000313" key="2">
    <source>
        <dbReference type="EMBL" id="CAG2205540.1"/>
    </source>
</evidence>
<keyword evidence="1" id="KW-1133">Transmembrane helix</keyword>
<gene>
    <name evidence="2" type="ORF">MEDL_19924</name>
</gene>
<keyword evidence="3" id="KW-1185">Reference proteome</keyword>
<reference evidence="2" key="1">
    <citation type="submission" date="2021-03" db="EMBL/GenBank/DDBJ databases">
        <authorList>
            <person name="Bekaert M."/>
        </authorList>
    </citation>
    <scope>NUCLEOTIDE SEQUENCE</scope>
</reference>
<dbReference type="OrthoDB" id="6103839at2759"/>
<evidence type="ECO:0000313" key="3">
    <source>
        <dbReference type="Proteomes" id="UP000683360"/>
    </source>
</evidence>
<organism evidence="2 3">
    <name type="scientific">Mytilus edulis</name>
    <name type="common">Blue mussel</name>
    <dbReference type="NCBI Taxonomy" id="6550"/>
    <lineage>
        <taxon>Eukaryota</taxon>
        <taxon>Metazoa</taxon>
        <taxon>Spiralia</taxon>
        <taxon>Lophotrochozoa</taxon>
        <taxon>Mollusca</taxon>
        <taxon>Bivalvia</taxon>
        <taxon>Autobranchia</taxon>
        <taxon>Pteriomorphia</taxon>
        <taxon>Mytilida</taxon>
        <taxon>Mytiloidea</taxon>
        <taxon>Mytilidae</taxon>
        <taxon>Mytilinae</taxon>
        <taxon>Mytilus</taxon>
    </lineage>
</organism>
<protein>
    <recommendedName>
        <fullName evidence="4">DZIP3-like HEPN domain-containing protein</fullName>
    </recommendedName>
</protein>
<comment type="caution">
    <text evidence="2">The sequence shown here is derived from an EMBL/GenBank/DDBJ whole genome shotgun (WGS) entry which is preliminary data.</text>
</comment>
<evidence type="ECO:0000256" key="1">
    <source>
        <dbReference type="SAM" id="Phobius"/>
    </source>
</evidence>